<dbReference type="PANTHER" id="PTHR11592:SF132">
    <property type="entry name" value="GLUTATHIONE PEROXIDASE 7, CHLOROPLASTIC-RELATED"/>
    <property type="match status" value="1"/>
</dbReference>
<keyword evidence="3 5" id="KW-0560">Oxidoreductase</keyword>
<dbReference type="CDD" id="cd00340">
    <property type="entry name" value="GSH_Peroxidase"/>
    <property type="match status" value="1"/>
</dbReference>
<reference evidence="6" key="1">
    <citation type="submission" date="2019-06" db="EMBL/GenBank/DDBJ databases">
        <authorList>
            <person name="Zheng W."/>
        </authorList>
    </citation>
    <scope>NUCLEOTIDE SEQUENCE</scope>
    <source>
        <strain evidence="6">QDHG01</strain>
    </source>
</reference>
<dbReference type="PROSITE" id="PS51355">
    <property type="entry name" value="GLUTATHIONE_PEROXID_3"/>
    <property type="match status" value="1"/>
</dbReference>
<dbReference type="SUPFAM" id="SSF52833">
    <property type="entry name" value="Thioredoxin-like"/>
    <property type="match status" value="1"/>
</dbReference>
<gene>
    <name evidence="6" type="ORF">FGO68_gene17444</name>
</gene>
<evidence type="ECO:0000256" key="3">
    <source>
        <dbReference type="ARBA" id="ARBA00023002"/>
    </source>
</evidence>
<feature type="active site" evidence="4">
    <location>
        <position position="43"/>
    </location>
</feature>
<protein>
    <recommendedName>
        <fullName evidence="5">Glutathione peroxidase</fullName>
    </recommendedName>
</protein>
<sequence>MDTLKNSFHHYSAIDIDGNPISTLGSILPGKKCIMVVNVASRCGLTNIHYTQMTQLYKDYKEQGLEIIAYPCNQFGGQEPGTNSEIKEFAQKKYGAEYPIMGKVDVNGANEAEVYKFMKAGTLPKVKQVHWNFGKFLVNGRGQVLSYHHPQTMPLDMIDDIKNCLKD</sequence>
<dbReference type="Proteomes" id="UP000785679">
    <property type="component" value="Unassembled WGS sequence"/>
</dbReference>
<evidence type="ECO:0000313" key="6">
    <source>
        <dbReference type="EMBL" id="TNV75273.1"/>
    </source>
</evidence>
<comment type="similarity">
    <text evidence="1 5">Belongs to the glutathione peroxidase family.</text>
</comment>
<dbReference type="GO" id="GO:0004601">
    <property type="term" value="F:peroxidase activity"/>
    <property type="evidence" value="ECO:0007669"/>
    <property type="project" value="UniProtKB-KW"/>
</dbReference>
<dbReference type="PIRSF" id="PIRSF000303">
    <property type="entry name" value="Glutathion_perox"/>
    <property type="match status" value="1"/>
</dbReference>
<accession>A0A8J8SYT5</accession>
<evidence type="ECO:0000313" key="7">
    <source>
        <dbReference type="Proteomes" id="UP000785679"/>
    </source>
</evidence>
<keyword evidence="2 5" id="KW-0575">Peroxidase</keyword>
<proteinExistence type="inferred from homology"/>
<comment type="caution">
    <text evidence="6">The sequence shown here is derived from an EMBL/GenBank/DDBJ whole genome shotgun (WGS) entry which is preliminary data.</text>
</comment>
<dbReference type="AlphaFoldDB" id="A0A8J8SYT5"/>
<dbReference type="FunFam" id="3.40.30.10:FF:000025">
    <property type="entry name" value="Glutathione peroxidase"/>
    <property type="match status" value="1"/>
</dbReference>
<dbReference type="PANTHER" id="PTHR11592">
    <property type="entry name" value="GLUTATHIONE PEROXIDASE"/>
    <property type="match status" value="1"/>
</dbReference>
<keyword evidence="7" id="KW-1185">Reference proteome</keyword>
<organism evidence="6 7">
    <name type="scientific">Halteria grandinella</name>
    <dbReference type="NCBI Taxonomy" id="5974"/>
    <lineage>
        <taxon>Eukaryota</taxon>
        <taxon>Sar</taxon>
        <taxon>Alveolata</taxon>
        <taxon>Ciliophora</taxon>
        <taxon>Intramacronucleata</taxon>
        <taxon>Spirotrichea</taxon>
        <taxon>Stichotrichia</taxon>
        <taxon>Sporadotrichida</taxon>
        <taxon>Halteriidae</taxon>
        <taxon>Halteria</taxon>
    </lineage>
</organism>
<dbReference type="Gene3D" id="3.40.30.10">
    <property type="entry name" value="Glutaredoxin"/>
    <property type="match status" value="1"/>
</dbReference>
<dbReference type="GO" id="GO:0006979">
    <property type="term" value="P:response to oxidative stress"/>
    <property type="evidence" value="ECO:0007669"/>
    <property type="project" value="InterPro"/>
</dbReference>
<dbReference type="OrthoDB" id="446890at2759"/>
<dbReference type="PRINTS" id="PR01011">
    <property type="entry name" value="GLUTPROXDASE"/>
</dbReference>
<dbReference type="Pfam" id="PF00255">
    <property type="entry name" value="GSHPx"/>
    <property type="match status" value="1"/>
</dbReference>
<evidence type="ECO:0000256" key="4">
    <source>
        <dbReference type="PIRSR" id="PIRSR000303-1"/>
    </source>
</evidence>
<dbReference type="InterPro" id="IPR036249">
    <property type="entry name" value="Thioredoxin-like_sf"/>
</dbReference>
<evidence type="ECO:0000256" key="1">
    <source>
        <dbReference type="ARBA" id="ARBA00006926"/>
    </source>
</evidence>
<dbReference type="EMBL" id="RRYP01015946">
    <property type="protein sequence ID" value="TNV75273.1"/>
    <property type="molecule type" value="Genomic_DNA"/>
</dbReference>
<dbReference type="InterPro" id="IPR000889">
    <property type="entry name" value="Glutathione_peroxidase"/>
</dbReference>
<evidence type="ECO:0000256" key="5">
    <source>
        <dbReference type="RuleBase" id="RU000499"/>
    </source>
</evidence>
<evidence type="ECO:0000256" key="2">
    <source>
        <dbReference type="ARBA" id="ARBA00022559"/>
    </source>
</evidence>
<name>A0A8J8SYT5_HALGN</name>